<dbReference type="Pfam" id="PF04947">
    <property type="entry name" value="Pox_VLTF3"/>
    <property type="match status" value="1"/>
</dbReference>
<protein>
    <submittedName>
        <fullName evidence="1">Late transcription factor 3-like protein</fullName>
    </submittedName>
</protein>
<reference evidence="1" key="1">
    <citation type="journal article" date="2019" name="MBio">
        <title>Virus Genomes from Deep Sea Sediments Expand the Ocean Megavirome and Support Independent Origins of Viral Gigantism.</title>
        <authorList>
            <person name="Backstrom D."/>
            <person name="Yutin N."/>
            <person name="Jorgensen S.L."/>
            <person name="Dharamshi J."/>
            <person name="Homa F."/>
            <person name="Zaremba-Niedwiedzka K."/>
            <person name="Spang A."/>
            <person name="Wolf Y.I."/>
            <person name="Koonin E.V."/>
            <person name="Ettema T.J."/>
        </authorList>
    </citation>
    <scope>NUCLEOTIDE SEQUENCE</scope>
</reference>
<evidence type="ECO:0000313" key="1">
    <source>
        <dbReference type="EMBL" id="QBK84627.1"/>
    </source>
</evidence>
<accession>A0A481YNF1</accession>
<gene>
    <name evidence="1" type="ORF">LCDPAC01_01080</name>
</gene>
<sequence>MFRKSNVNRKLLQLTSSIKFSESPKLQDIKKEKYYTSETDIMKYHRHVIYVLDEDIKRNSIRKNKIRDLLVDIEKSDMTVFKKKICGKKIEEQKREIEKSKLSKQSYIRRVTPVLIEYKTARKNMKIELGKIVNDYNMRMLIHSFINIANSFCTINLLPEPIDRNTCPYCLTPINNSEDTVECTTCANMIHRIPDDIDYDDFFHGITNNSYKSELNYASALTAYEGLHRETLPVSLFEDVAKYCDEKNINKYTLQPIDAREIFKVTDNSEYFDDVHLFLYLYINRKLPDISDIREDVLKDYKIFNNVFCKLKGNDRHSSLNSQLTLYIFLHRRGHKCSPNDFKIPGTEGIATQCKTYIVKAFTILGWDYSDYV</sequence>
<dbReference type="InterPro" id="IPR007031">
    <property type="entry name" value="Poxvirus_VLTF3"/>
</dbReference>
<organism evidence="1">
    <name type="scientific">Pithovirus LCDPAC01</name>
    <dbReference type="NCBI Taxonomy" id="2506600"/>
    <lineage>
        <taxon>Viruses</taxon>
        <taxon>Pithoviruses</taxon>
    </lineage>
</organism>
<proteinExistence type="predicted"/>
<dbReference type="GO" id="GO:0046782">
    <property type="term" value="P:regulation of viral transcription"/>
    <property type="evidence" value="ECO:0007669"/>
    <property type="project" value="InterPro"/>
</dbReference>
<name>A0A481YNF1_9VIRU</name>
<dbReference type="EMBL" id="MK500281">
    <property type="protein sequence ID" value="QBK84627.1"/>
    <property type="molecule type" value="Genomic_DNA"/>
</dbReference>